<dbReference type="EMBL" id="JBHSZV010000033">
    <property type="protein sequence ID" value="MFC7062829.1"/>
    <property type="molecule type" value="Genomic_DNA"/>
</dbReference>
<evidence type="ECO:0000313" key="2">
    <source>
        <dbReference type="Proteomes" id="UP001596410"/>
    </source>
</evidence>
<name>A0ABW2EP23_9BACI</name>
<dbReference type="RefSeq" id="WP_204710620.1">
    <property type="nucleotide sequence ID" value="NZ_JBHSZV010000033.1"/>
</dbReference>
<reference evidence="2" key="1">
    <citation type="journal article" date="2019" name="Int. J. Syst. Evol. Microbiol.">
        <title>The Global Catalogue of Microorganisms (GCM) 10K type strain sequencing project: providing services to taxonomists for standard genome sequencing and annotation.</title>
        <authorList>
            <consortium name="The Broad Institute Genomics Platform"/>
            <consortium name="The Broad Institute Genome Sequencing Center for Infectious Disease"/>
            <person name="Wu L."/>
            <person name="Ma J."/>
        </authorList>
    </citation>
    <scope>NUCLEOTIDE SEQUENCE [LARGE SCALE GENOMIC DNA]</scope>
    <source>
        <strain evidence="2">CGMCC 4.1621</strain>
    </source>
</reference>
<protein>
    <submittedName>
        <fullName evidence="1">Uncharacterized protein</fullName>
    </submittedName>
</protein>
<proteinExistence type="predicted"/>
<gene>
    <name evidence="1" type="ORF">ACFQIC_13370</name>
</gene>
<accession>A0ABW2EP23</accession>
<dbReference type="Proteomes" id="UP001596410">
    <property type="component" value="Unassembled WGS sequence"/>
</dbReference>
<comment type="caution">
    <text evidence="1">The sequence shown here is derived from an EMBL/GenBank/DDBJ whole genome shotgun (WGS) entry which is preliminary data.</text>
</comment>
<evidence type="ECO:0000313" key="1">
    <source>
        <dbReference type="EMBL" id="MFC7062829.1"/>
    </source>
</evidence>
<organism evidence="1 2">
    <name type="scientific">Halobacillus seohaensis</name>
    <dbReference type="NCBI Taxonomy" id="447421"/>
    <lineage>
        <taxon>Bacteria</taxon>
        <taxon>Bacillati</taxon>
        <taxon>Bacillota</taxon>
        <taxon>Bacilli</taxon>
        <taxon>Bacillales</taxon>
        <taxon>Bacillaceae</taxon>
        <taxon>Halobacillus</taxon>
    </lineage>
</organism>
<sequence>MFNIGEDIIYKLEGAIDSANKVNERVDERLSEIDSQYWANYKNHEIRDMFEKHLRELENIRQEIYEGFY</sequence>
<keyword evidence="2" id="KW-1185">Reference proteome</keyword>